<dbReference type="Pfam" id="PF00589">
    <property type="entry name" value="Phage_integrase"/>
    <property type="match status" value="1"/>
</dbReference>
<sequence length="310" mass="34102">MDCDQPGRNDPSASVLWALGDDATRAAVHQAHRTAVGQALAFVEQKVSRTRVGHAGCRQVSTRGVITAAFDHWGSRAGDPNLHTHVVVANKVQGPDGLWRSLDGKTVHAAVVAVSELYDVLLADDLARRLPIAMSLCDRGPRRNPAFEIDGIADDVLAHFSSRSEQIHCVRREARHVPAAPRRRPGARRAEDKAEQADAPHAAADDRRAPSVWHKSGLVFTTVNGRPIDPRDHSVHWVKFLEGAGLRPARLHDARHTAATLLLVQGVDQRVVMDMLGWTSPTMTARYQHVVPELVEEANRRMSELLWGET</sequence>
<comment type="caution">
    <text evidence="4">The sequence shown here is derived from an EMBL/GenBank/DDBJ whole genome shotgun (WGS) entry which is preliminary data.</text>
</comment>
<dbReference type="AlphaFoldDB" id="A0A021VP53"/>
<name>A0A021VP53_9CELL</name>
<dbReference type="EMBL" id="AXCW01000153">
    <property type="protein sequence ID" value="EYR62888.1"/>
    <property type="molecule type" value="Genomic_DNA"/>
</dbReference>
<gene>
    <name evidence="4" type="ORF">N866_04535</name>
</gene>
<dbReference type="InterPro" id="IPR014862">
    <property type="entry name" value="TrwC"/>
</dbReference>
<feature type="region of interest" description="Disordered" evidence="2">
    <location>
        <begin position="175"/>
        <end position="208"/>
    </location>
</feature>
<dbReference type="Proteomes" id="UP000019753">
    <property type="component" value="Unassembled WGS sequence"/>
</dbReference>
<dbReference type="Pfam" id="PF08751">
    <property type="entry name" value="TrwC"/>
    <property type="match status" value="1"/>
</dbReference>
<dbReference type="InterPro" id="IPR013762">
    <property type="entry name" value="Integrase-like_cat_sf"/>
</dbReference>
<evidence type="ECO:0000259" key="3">
    <source>
        <dbReference type="PROSITE" id="PS51898"/>
    </source>
</evidence>
<dbReference type="GO" id="GO:0015074">
    <property type="term" value="P:DNA integration"/>
    <property type="evidence" value="ECO:0007669"/>
    <property type="project" value="InterPro"/>
</dbReference>
<reference evidence="4 5" key="1">
    <citation type="submission" date="2014-01" db="EMBL/GenBank/DDBJ databases">
        <title>Actinotalea ferrariae CF5-4.</title>
        <authorList>
            <person name="Chen F."/>
            <person name="Li Y."/>
            <person name="Wang G."/>
        </authorList>
    </citation>
    <scope>NUCLEOTIDE SEQUENCE [LARGE SCALE GENOMIC DNA]</scope>
    <source>
        <strain evidence="4 5">CF5-4</strain>
    </source>
</reference>
<dbReference type="NCBIfam" id="NF041492">
    <property type="entry name" value="MobF"/>
    <property type="match status" value="1"/>
</dbReference>
<feature type="domain" description="Tyr recombinase" evidence="3">
    <location>
        <begin position="97"/>
        <end position="300"/>
    </location>
</feature>
<evidence type="ECO:0000313" key="4">
    <source>
        <dbReference type="EMBL" id="EYR62888.1"/>
    </source>
</evidence>
<dbReference type="GO" id="GO:0003677">
    <property type="term" value="F:DNA binding"/>
    <property type="evidence" value="ECO:0007669"/>
    <property type="project" value="InterPro"/>
</dbReference>
<dbReference type="InterPro" id="IPR002104">
    <property type="entry name" value="Integrase_catalytic"/>
</dbReference>
<protein>
    <submittedName>
        <fullName evidence="4">Oxidoreductase</fullName>
    </submittedName>
</protein>
<dbReference type="GO" id="GO:0006310">
    <property type="term" value="P:DNA recombination"/>
    <property type="evidence" value="ECO:0007669"/>
    <property type="project" value="UniProtKB-KW"/>
</dbReference>
<evidence type="ECO:0000256" key="1">
    <source>
        <dbReference type="ARBA" id="ARBA00023172"/>
    </source>
</evidence>
<proteinExistence type="predicted"/>
<dbReference type="InterPro" id="IPR011010">
    <property type="entry name" value="DNA_brk_join_enz"/>
</dbReference>
<dbReference type="Gene3D" id="1.10.443.10">
    <property type="entry name" value="Intergrase catalytic core"/>
    <property type="match status" value="1"/>
</dbReference>
<keyword evidence="5" id="KW-1185">Reference proteome</keyword>
<dbReference type="SUPFAM" id="SSF56349">
    <property type="entry name" value="DNA breaking-rejoining enzymes"/>
    <property type="match status" value="1"/>
</dbReference>
<dbReference type="PROSITE" id="PS51898">
    <property type="entry name" value="TYR_RECOMBINASE"/>
    <property type="match status" value="1"/>
</dbReference>
<dbReference type="SUPFAM" id="SSF55464">
    <property type="entry name" value="Origin of replication-binding domain, RBD-like"/>
    <property type="match status" value="1"/>
</dbReference>
<evidence type="ECO:0000256" key="2">
    <source>
        <dbReference type="SAM" id="MobiDB-lite"/>
    </source>
</evidence>
<keyword evidence="1" id="KW-0233">DNA recombination</keyword>
<organism evidence="4 5">
    <name type="scientific">Actinotalea ferrariae CF5-4</name>
    <dbReference type="NCBI Taxonomy" id="948458"/>
    <lineage>
        <taxon>Bacteria</taxon>
        <taxon>Bacillati</taxon>
        <taxon>Actinomycetota</taxon>
        <taxon>Actinomycetes</taxon>
        <taxon>Micrococcales</taxon>
        <taxon>Cellulomonadaceae</taxon>
        <taxon>Actinotalea</taxon>
    </lineage>
</organism>
<feature type="compositionally biased region" description="Basic and acidic residues" evidence="2">
    <location>
        <begin position="188"/>
        <end position="208"/>
    </location>
</feature>
<accession>A0A021VP53</accession>
<evidence type="ECO:0000313" key="5">
    <source>
        <dbReference type="Proteomes" id="UP000019753"/>
    </source>
</evidence>